<comment type="caution">
    <text evidence="1">The sequence shown here is derived from an EMBL/GenBank/DDBJ whole genome shotgun (WGS) entry which is preliminary data.</text>
</comment>
<name>A0A6I4WKT2_9ACTN</name>
<evidence type="ECO:0000313" key="2">
    <source>
        <dbReference type="Proteomes" id="UP000431901"/>
    </source>
</evidence>
<organism evidence="1 2">
    <name type="scientific">Actinomadura rayongensis</name>
    <dbReference type="NCBI Taxonomy" id="1429076"/>
    <lineage>
        <taxon>Bacteria</taxon>
        <taxon>Bacillati</taxon>
        <taxon>Actinomycetota</taxon>
        <taxon>Actinomycetes</taxon>
        <taxon>Streptosporangiales</taxon>
        <taxon>Thermomonosporaceae</taxon>
        <taxon>Actinomadura</taxon>
    </lineage>
</organism>
<reference evidence="1 2" key="1">
    <citation type="submission" date="2019-12" db="EMBL/GenBank/DDBJ databases">
        <title>Nocardia macrotermitis sp. nov. and Nocardia aurantia sp. nov., isolated from the gut of the fungus growing-termite Macrotermes natalensis.</title>
        <authorList>
            <person name="Christine B."/>
            <person name="Rene B."/>
        </authorList>
    </citation>
    <scope>NUCLEOTIDE SEQUENCE [LARGE SCALE GENOMIC DNA]</scope>
    <source>
        <strain evidence="1 2">DSM 102126</strain>
    </source>
</reference>
<dbReference type="InterPro" id="IPR032716">
    <property type="entry name" value="ACC_epsilon"/>
</dbReference>
<evidence type="ECO:0000313" key="1">
    <source>
        <dbReference type="EMBL" id="MXQ67212.1"/>
    </source>
</evidence>
<dbReference type="RefSeq" id="WP_161105400.1">
    <property type="nucleotide sequence ID" value="NZ_JBHLYI010000016.1"/>
</dbReference>
<dbReference type="Proteomes" id="UP000431901">
    <property type="component" value="Unassembled WGS sequence"/>
</dbReference>
<dbReference type="Pfam" id="PF13822">
    <property type="entry name" value="ACC_epsilon"/>
    <property type="match status" value="1"/>
</dbReference>
<accession>A0A6I4WKT2</accession>
<sequence>MTPEIQVVRGTADAADLAALTVVLLALRRRAATGTSPSRRTPRAVWRYGDPGYVPPTAWAAP</sequence>
<dbReference type="GO" id="GO:0003989">
    <property type="term" value="F:acetyl-CoA carboxylase activity"/>
    <property type="evidence" value="ECO:0007669"/>
    <property type="project" value="InterPro"/>
</dbReference>
<proteinExistence type="predicted"/>
<protein>
    <recommendedName>
        <fullName evidence="3">Acyl-CoA carboxylase subunit epsilon</fullName>
    </recommendedName>
</protein>
<dbReference type="EMBL" id="WUTW01000006">
    <property type="protein sequence ID" value="MXQ67212.1"/>
    <property type="molecule type" value="Genomic_DNA"/>
</dbReference>
<keyword evidence="2" id="KW-1185">Reference proteome</keyword>
<evidence type="ECO:0008006" key="3">
    <source>
        <dbReference type="Google" id="ProtNLM"/>
    </source>
</evidence>
<dbReference type="AlphaFoldDB" id="A0A6I4WKT2"/>
<gene>
    <name evidence="1" type="ORF">GQ466_24650</name>
</gene>
<dbReference type="GO" id="GO:0004658">
    <property type="term" value="F:propionyl-CoA carboxylase activity"/>
    <property type="evidence" value="ECO:0007669"/>
    <property type="project" value="InterPro"/>
</dbReference>